<feature type="transmembrane region" description="Helical" evidence="1">
    <location>
        <begin position="229"/>
        <end position="247"/>
    </location>
</feature>
<feature type="transmembrane region" description="Helical" evidence="1">
    <location>
        <begin position="123"/>
        <end position="143"/>
    </location>
</feature>
<evidence type="ECO:0000256" key="1">
    <source>
        <dbReference type="SAM" id="Phobius"/>
    </source>
</evidence>
<keyword evidence="4" id="KW-1185">Reference proteome</keyword>
<dbReference type="EMBL" id="FXBL01000004">
    <property type="protein sequence ID" value="SMH37651.1"/>
    <property type="molecule type" value="Genomic_DNA"/>
</dbReference>
<dbReference type="RefSeq" id="WP_085463964.1">
    <property type="nucleotide sequence ID" value="NZ_FXBL01000004.1"/>
</dbReference>
<feature type="transmembrane region" description="Helical" evidence="1">
    <location>
        <begin position="36"/>
        <end position="59"/>
    </location>
</feature>
<organism evidence="3 4">
    <name type="scientific">Mesorhizobium australicum</name>
    <dbReference type="NCBI Taxonomy" id="536018"/>
    <lineage>
        <taxon>Bacteria</taxon>
        <taxon>Pseudomonadati</taxon>
        <taxon>Pseudomonadota</taxon>
        <taxon>Alphaproteobacteria</taxon>
        <taxon>Hyphomicrobiales</taxon>
        <taxon>Phyllobacteriaceae</taxon>
        <taxon>Mesorhizobium</taxon>
    </lineage>
</organism>
<dbReference type="GO" id="GO:0016020">
    <property type="term" value="C:membrane"/>
    <property type="evidence" value="ECO:0007669"/>
    <property type="project" value="TreeGrafter"/>
</dbReference>
<dbReference type="OrthoDB" id="9796461at2"/>
<dbReference type="GO" id="GO:0016787">
    <property type="term" value="F:hydrolase activity"/>
    <property type="evidence" value="ECO:0007669"/>
    <property type="project" value="UniProtKB-KW"/>
</dbReference>
<dbReference type="InterPro" id="IPR002656">
    <property type="entry name" value="Acyl_transf_3_dom"/>
</dbReference>
<gene>
    <name evidence="3" type="ORF">SAMN02982922_1928</name>
</gene>
<keyword evidence="1" id="KW-1133">Transmembrane helix</keyword>
<feature type="transmembrane region" description="Helical" evidence="1">
    <location>
        <begin position="80"/>
        <end position="103"/>
    </location>
</feature>
<dbReference type="AlphaFoldDB" id="A0A1X7NK84"/>
<dbReference type="Pfam" id="PF01757">
    <property type="entry name" value="Acyl_transf_3"/>
    <property type="match status" value="1"/>
</dbReference>
<feature type="transmembrane region" description="Helical" evidence="1">
    <location>
        <begin position="296"/>
        <end position="320"/>
    </location>
</feature>
<dbReference type="InterPro" id="IPR050879">
    <property type="entry name" value="Acyltransferase_3"/>
</dbReference>
<keyword evidence="3" id="KW-0378">Hydrolase</keyword>
<feature type="domain" description="Acyltransferase 3" evidence="2">
    <location>
        <begin position="7"/>
        <end position="351"/>
    </location>
</feature>
<evidence type="ECO:0000313" key="3">
    <source>
        <dbReference type="EMBL" id="SMH37651.1"/>
    </source>
</evidence>
<dbReference type="PANTHER" id="PTHR23028">
    <property type="entry name" value="ACETYLTRANSFERASE"/>
    <property type="match status" value="1"/>
</dbReference>
<keyword evidence="3" id="KW-0012">Acyltransferase</keyword>
<sequence>MPLRLDNLTALRFFAAFSVFLHHLRPFDLNLSKSLWGVNLGWTVSFFFVLSGFVLSYSYHGRIRTLGDSGRFIAVRFFRLWPLHVACGLIALALIGASSAPNLTKVYLFLTLQHAWIPSLETAFFLNAVSWSISVELFFYIVFGLISVLSIRTGILLIAAWTFAVVVLMLFVSWNPAAIPFGSGAPGSLPSMVTEQSFFHLSPPVRIVEFFAGILTFHLYARIRVPRNLIFPAQLACVVLIIAYMPLHRPIIELLQAEGPRVFAQVYPRSGMFLLFALVVYVFAHQHGAVSRILSCRPLVFLGEISFAIYMVHQILIVFLQSHGAAVVFGPWPAAFCAFALTVIASWTLYRFVERPGLAWAKTTFAAPRRSTINP</sequence>
<feature type="transmembrane region" description="Helical" evidence="1">
    <location>
        <begin position="197"/>
        <end position="217"/>
    </location>
</feature>
<keyword evidence="1" id="KW-0812">Transmembrane</keyword>
<dbReference type="GO" id="GO:0016747">
    <property type="term" value="F:acyltransferase activity, transferring groups other than amino-acyl groups"/>
    <property type="evidence" value="ECO:0007669"/>
    <property type="project" value="InterPro"/>
</dbReference>
<proteinExistence type="predicted"/>
<evidence type="ECO:0000313" key="4">
    <source>
        <dbReference type="Proteomes" id="UP000193083"/>
    </source>
</evidence>
<feature type="transmembrane region" description="Helical" evidence="1">
    <location>
        <begin position="155"/>
        <end position="177"/>
    </location>
</feature>
<feature type="transmembrane region" description="Helical" evidence="1">
    <location>
        <begin position="267"/>
        <end position="284"/>
    </location>
</feature>
<protein>
    <submittedName>
        <fullName evidence="3">Peptidoglycan/LPS O-acetylase OafA/YrhL, contains acyltransferase and SGNH-hydrolase domains</fullName>
    </submittedName>
</protein>
<dbReference type="PANTHER" id="PTHR23028:SF53">
    <property type="entry name" value="ACYL_TRANSF_3 DOMAIN-CONTAINING PROTEIN"/>
    <property type="match status" value="1"/>
</dbReference>
<name>A0A1X7NK84_9HYPH</name>
<reference evidence="3 4" key="1">
    <citation type="submission" date="2017-04" db="EMBL/GenBank/DDBJ databases">
        <authorList>
            <person name="Afonso C.L."/>
            <person name="Miller P.J."/>
            <person name="Scott M.A."/>
            <person name="Spackman E."/>
            <person name="Goraichik I."/>
            <person name="Dimitrov K.M."/>
            <person name="Suarez D.L."/>
            <person name="Swayne D.E."/>
        </authorList>
    </citation>
    <scope>NUCLEOTIDE SEQUENCE [LARGE SCALE GENOMIC DNA]</scope>
    <source>
        <strain evidence="3 4">B5P</strain>
    </source>
</reference>
<dbReference type="GO" id="GO:0000271">
    <property type="term" value="P:polysaccharide biosynthetic process"/>
    <property type="evidence" value="ECO:0007669"/>
    <property type="project" value="TreeGrafter"/>
</dbReference>
<feature type="transmembrane region" description="Helical" evidence="1">
    <location>
        <begin position="332"/>
        <end position="353"/>
    </location>
</feature>
<keyword evidence="3" id="KW-0808">Transferase</keyword>
<evidence type="ECO:0000259" key="2">
    <source>
        <dbReference type="Pfam" id="PF01757"/>
    </source>
</evidence>
<keyword evidence="1" id="KW-0472">Membrane</keyword>
<dbReference type="Proteomes" id="UP000193083">
    <property type="component" value="Unassembled WGS sequence"/>
</dbReference>
<accession>A0A1X7NK84</accession>